<dbReference type="GO" id="GO:0006310">
    <property type="term" value="P:DNA recombination"/>
    <property type="evidence" value="ECO:0007669"/>
    <property type="project" value="UniProtKB-KW"/>
</dbReference>
<dbReference type="Pfam" id="PF21530">
    <property type="entry name" value="Pif1_2B_dom"/>
    <property type="match status" value="1"/>
</dbReference>
<dbReference type="WBParaSite" id="PSAMB.scaffold842size40425.g9116.t1">
    <property type="protein sequence ID" value="PSAMB.scaffold842size40425.g9116.t1"/>
    <property type="gene ID" value="PSAMB.scaffold842size40425.g9116"/>
</dbReference>
<evidence type="ECO:0000259" key="3">
    <source>
        <dbReference type="Pfam" id="PF21530"/>
    </source>
</evidence>
<sequence length="410" mass="45857">MNPKSQLLVDHPGQGSMNPIELDTTIKAKTLFEVACNKKMLIDWQMFCRDICCKWIQHHAVPIGGIDPATSNPLAIEIDESLFFKMKYHRGAGYEGKRMLGGVERGSEKCFMVEVDSILKGQGKNSVVVAWTGIAATLLPGGRTMHSQFKLPLHLFDNLMCNLNPASKEAEAIRDAAVIFWDEALMAPNCALKAINIALRYIMRSKELFGGKTMALGGDFRQVLPVFRVASRSALIAFSLKSSTLWDKFKTIRLHQKMRTGPGEQDFSQWLLRLENSDLPSINDDSELPMSCLAENDLIDDIFRQEINTDNIDKVASKVILCPKNEATLQINNEALKRIPGPEKTYTSIDKVICLDGEDPSEYPKEIFYFLTPTGMPPHKLILKVGAIVMLLRNLNIKMGLCNGTRLAIR</sequence>
<dbReference type="InterPro" id="IPR027417">
    <property type="entry name" value="P-loop_NTPase"/>
</dbReference>
<organism evidence="4 5">
    <name type="scientific">Plectus sambesii</name>
    <dbReference type="NCBI Taxonomy" id="2011161"/>
    <lineage>
        <taxon>Eukaryota</taxon>
        <taxon>Metazoa</taxon>
        <taxon>Ecdysozoa</taxon>
        <taxon>Nematoda</taxon>
        <taxon>Chromadorea</taxon>
        <taxon>Plectida</taxon>
        <taxon>Plectina</taxon>
        <taxon>Plectoidea</taxon>
        <taxon>Plectidae</taxon>
        <taxon>Plectus</taxon>
    </lineage>
</organism>
<comment type="cofactor">
    <cofactor evidence="1">
        <name>Mg(2+)</name>
        <dbReference type="ChEBI" id="CHEBI:18420"/>
    </cofactor>
</comment>
<feature type="domain" description="DNA helicase Pif1-like 2B" evidence="3">
    <location>
        <begin position="374"/>
        <end position="409"/>
    </location>
</feature>
<dbReference type="Proteomes" id="UP000887566">
    <property type="component" value="Unplaced"/>
</dbReference>
<keyword evidence="4" id="KW-1185">Reference proteome</keyword>
<comment type="catalytic activity">
    <reaction evidence="1">
        <text>ATP + H2O = ADP + phosphate + H(+)</text>
        <dbReference type="Rhea" id="RHEA:13065"/>
        <dbReference type="ChEBI" id="CHEBI:15377"/>
        <dbReference type="ChEBI" id="CHEBI:15378"/>
        <dbReference type="ChEBI" id="CHEBI:30616"/>
        <dbReference type="ChEBI" id="CHEBI:43474"/>
        <dbReference type="ChEBI" id="CHEBI:456216"/>
        <dbReference type="EC" id="5.6.2.3"/>
    </reaction>
</comment>
<dbReference type="GO" id="GO:0016787">
    <property type="term" value="F:hydrolase activity"/>
    <property type="evidence" value="ECO:0007669"/>
    <property type="project" value="UniProtKB-KW"/>
</dbReference>
<dbReference type="Pfam" id="PF05970">
    <property type="entry name" value="PIF1"/>
    <property type="match status" value="1"/>
</dbReference>
<dbReference type="SUPFAM" id="SSF52540">
    <property type="entry name" value="P-loop containing nucleoside triphosphate hydrolases"/>
    <property type="match status" value="1"/>
</dbReference>
<reference evidence="5" key="1">
    <citation type="submission" date="2022-11" db="UniProtKB">
        <authorList>
            <consortium name="WormBaseParasite"/>
        </authorList>
    </citation>
    <scope>IDENTIFICATION</scope>
</reference>
<keyword evidence="1" id="KW-0227">DNA damage</keyword>
<protein>
    <recommendedName>
        <fullName evidence="1">ATP-dependent DNA helicase</fullName>
        <ecNumber evidence="1">5.6.2.3</ecNumber>
    </recommendedName>
</protein>
<dbReference type="GO" id="GO:0005524">
    <property type="term" value="F:ATP binding"/>
    <property type="evidence" value="ECO:0007669"/>
    <property type="project" value="UniProtKB-KW"/>
</dbReference>
<evidence type="ECO:0000313" key="4">
    <source>
        <dbReference type="Proteomes" id="UP000887566"/>
    </source>
</evidence>
<dbReference type="GO" id="GO:0000723">
    <property type="term" value="P:telomere maintenance"/>
    <property type="evidence" value="ECO:0007669"/>
    <property type="project" value="InterPro"/>
</dbReference>
<dbReference type="PANTHER" id="PTHR10492">
    <property type="match status" value="1"/>
</dbReference>
<evidence type="ECO:0000259" key="2">
    <source>
        <dbReference type="Pfam" id="PF05970"/>
    </source>
</evidence>
<evidence type="ECO:0000313" key="5">
    <source>
        <dbReference type="WBParaSite" id="PSAMB.scaffold842size40425.g9116.t1"/>
    </source>
</evidence>
<dbReference type="GO" id="GO:0043139">
    <property type="term" value="F:5'-3' DNA helicase activity"/>
    <property type="evidence" value="ECO:0007669"/>
    <property type="project" value="UniProtKB-EC"/>
</dbReference>
<comment type="similarity">
    <text evidence="1">Belongs to the helicase family.</text>
</comment>
<name>A0A914XLI5_9BILA</name>
<dbReference type="InterPro" id="IPR049163">
    <property type="entry name" value="Pif1-like_2B_dom"/>
</dbReference>
<evidence type="ECO:0000256" key="1">
    <source>
        <dbReference type="RuleBase" id="RU363044"/>
    </source>
</evidence>
<dbReference type="AlphaFoldDB" id="A0A914XLI5"/>
<feature type="domain" description="DNA helicase Pif1-like DEAD-box helicase" evidence="2">
    <location>
        <begin position="106"/>
        <end position="282"/>
    </location>
</feature>
<dbReference type="Gene3D" id="3.40.50.300">
    <property type="entry name" value="P-loop containing nucleotide triphosphate hydrolases"/>
    <property type="match status" value="1"/>
</dbReference>
<dbReference type="PANTHER" id="PTHR10492:SF57">
    <property type="entry name" value="ATP-DEPENDENT DNA HELICASE"/>
    <property type="match status" value="1"/>
</dbReference>
<keyword evidence="1" id="KW-0347">Helicase</keyword>
<accession>A0A914XLI5</accession>
<keyword evidence="1" id="KW-0067">ATP-binding</keyword>
<keyword evidence="1" id="KW-0547">Nucleotide-binding</keyword>
<proteinExistence type="inferred from homology"/>
<dbReference type="GO" id="GO:0006281">
    <property type="term" value="P:DNA repair"/>
    <property type="evidence" value="ECO:0007669"/>
    <property type="project" value="UniProtKB-KW"/>
</dbReference>
<keyword evidence="1" id="KW-0378">Hydrolase</keyword>
<dbReference type="EC" id="5.6.2.3" evidence="1"/>
<keyword evidence="1" id="KW-0233">DNA recombination</keyword>
<dbReference type="InterPro" id="IPR010285">
    <property type="entry name" value="DNA_helicase_pif1-like_DEAD"/>
</dbReference>
<keyword evidence="1" id="KW-0234">DNA repair</keyword>